<evidence type="ECO:0000256" key="1">
    <source>
        <dbReference type="ARBA" id="ARBA00006484"/>
    </source>
</evidence>
<dbReference type="PANTHER" id="PTHR44196">
    <property type="entry name" value="DEHYDROGENASE/REDUCTASE SDR FAMILY MEMBER 7B"/>
    <property type="match status" value="1"/>
</dbReference>
<keyword evidence="5" id="KW-1185">Reference proteome</keyword>
<proteinExistence type="inferred from homology"/>
<evidence type="ECO:0000256" key="3">
    <source>
        <dbReference type="RuleBase" id="RU000363"/>
    </source>
</evidence>
<comment type="similarity">
    <text evidence="1 3">Belongs to the short-chain dehydrogenases/reductases (SDR) family.</text>
</comment>
<reference evidence="5" key="1">
    <citation type="journal article" date="2019" name="Int. J. Syst. Evol. Microbiol.">
        <title>The Global Catalogue of Microorganisms (GCM) 10K type strain sequencing project: providing services to taxonomists for standard genome sequencing and annotation.</title>
        <authorList>
            <consortium name="The Broad Institute Genomics Platform"/>
            <consortium name="The Broad Institute Genome Sequencing Center for Infectious Disease"/>
            <person name="Wu L."/>
            <person name="Ma J."/>
        </authorList>
    </citation>
    <scope>NUCLEOTIDE SEQUENCE [LARGE SCALE GENOMIC DNA]</scope>
    <source>
        <strain evidence="5">YIM 94188</strain>
    </source>
</reference>
<accession>A0ABW0ZDR1</accession>
<protein>
    <submittedName>
        <fullName evidence="4">SDR family NAD(P)-dependent oxidoreductase</fullName>
    </submittedName>
</protein>
<comment type="caution">
    <text evidence="4">The sequence shown here is derived from an EMBL/GenBank/DDBJ whole genome shotgun (WGS) entry which is preliminary data.</text>
</comment>
<dbReference type="RefSeq" id="WP_136434413.1">
    <property type="nucleotide sequence ID" value="NZ_JBHSNS010000001.1"/>
</dbReference>
<dbReference type="EMBL" id="JBHSNS010000001">
    <property type="protein sequence ID" value="MFC5727789.1"/>
    <property type="molecule type" value="Genomic_DNA"/>
</dbReference>
<dbReference type="Proteomes" id="UP001596072">
    <property type="component" value="Unassembled WGS sequence"/>
</dbReference>
<organism evidence="4 5">
    <name type="scientific">Nocardioides vastitatis</name>
    <dbReference type="NCBI Taxonomy" id="2568655"/>
    <lineage>
        <taxon>Bacteria</taxon>
        <taxon>Bacillati</taxon>
        <taxon>Actinomycetota</taxon>
        <taxon>Actinomycetes</taxon>
        <taxon>Propionibacteriales</taxon>
        <taxon>Nocardioidaceae</taxon>
        <taxon>Nocardioides</taxon>
    </lineage>
</organism>
<dbReference type="PRINTS" id="PR00080">
    <property type="entry name" value="SDRFAMILY"/>
</dbReference>
<dbReference type="PRINTS" id="PR00081">
    <property type="entry name" value="GDHRDH"/>
</dbReference>
<dbReference type="Pfam" id="PF00106">
    <property type="entry name" value="adh_short"/>
    <property type="match status" value="1"/>
</dbReference>
<name>A0ABW0ZDR1_9ACTN</name>
<keyword evidence="2" id="KW-0560">Oxidoreductase</keyword>
<evidence type="ECO:0000313" key="5">
    <source>
        <dbReference type="Proteomes" id="UP001596072"/>
    </source>
</evidence>
<sequence length="285" mass="30524">MQTPSRRSLLRAGLAPLPNPVRLVAGATGRTYPVTGKRILLTGASSGVGRASARLLAAEGATVLTVARRVDELAALDAEIAAAGGMSYSFPCDLTDSGAIDDLSHEVLDRFGGVDVLVNNAGHSIRRSVSDTVARPHDHERLMALNYHAPVRLTLNLLTTLRENRGQVVNSSTWGVPGRLMPMFSAYYASKSALAAFGRCLQAEERRNGIVVTSLHFPLMRTPMIAPTEGYGARAALEPEQAARWMLEAVRHRPGELMPAYASLLEAVGVVSPRLAERLVTAARP</sequence>
<dbReference type="InterPro" id="IPR002347">
    <property type="entry name" value="SDR_fam"/>
</dbReference>
<dbReference type="SUPFAM" id="SSF51735">
    <property type="entry name" value="NAD(P)-binding Rossmann-fold domains"/>
    <property type="match status" value="1"/>
</dbReference>
<evidence type="ECO:0000313" key="4">
    <source>
        <dbReference type="EMBL" id="MFC5727789.1"/>
    </source>
</evidence>
<evidence type="ECO:0000256" key="2">
    <source>
        <dbReference type="ARBA" id="ARBA00023002"/>
    </source>
</evidence>
<dbReference type="PANTHER" id="PTHR44196:SF1">
    <property type="entry name" value="DEHYDROGENASE_REDUCTASE SDR FAMILY MEMBER 7B"/>
    <property type="match status" value="1"/>
</dbReference>
<dbReference type="Gene3D" id="3.40.50.720">
    <property type="entry name" value="NAD(P)-binding Rossmann-like Domain"/>
    <property type="match status" value="1"/>
</dbReference>
<gene>
    <name evidence="4" type="ORF">ACFPQB_02585</name>
</gene>
<dbReference type="InterPro" id="IPR036291">
    <property type="entry name" value="NAD(P)-bd_dom_sf"/>
</dbReference>